<comment type="caution">
    <text evidence="4">The sequence shown here is derived from an EMBL/GenBank/DDBJ whole genome shotgun (WGS) entry which is preliminary data.</text>
</comment>
<keyword evidence="1 4" id="KW-0560">Oxidoreductase</keyword>
<reference evidence="4 5" key="1">
    <citation type="submission" date="2021-06" db="EMBL/GenBank/DDBJ databases">
        <title>Description of novel taxa of the family Lachnospiraceae.</title>
        <authorList>
            <person name="Chaplin A.V."/>
            <person name="Sokolova S.R."/>
            <person name="Pikina A.P."/>
            <person name="Korzhanova M."/>
            <person name="Belova V."/>
            <person name="Korostin D."/>
            <person name="Efimov B.A."/>
        </authorList>
    </citation>
    <scope>NUCLEOTIDE SEQUENCE [LARGE SCALE GENOMIC DNA]</scope>
    <source>
        <strain evidence="4 5">ASD4241</strain>
    </source>
</reference>
<dbReference type="InterPro" id="IPR056798">
    <property type="entry name" value="ADH_Fe_C"/>
</dbReference>
<dbReference type="Pfam" id="PF00465">
    <property type="entry name" value="Fe-ADH"/>
    <property type="match status" value="1"/>
</dbReference>
<organism evidence="4 5">
    <name type="scientific">Diplocloster modestus</name>
    <dbReference type="NCBI Taxonomy" id="2850322"/>
    <lineage>
        <taxon>Bacteria</taxon>
        <taxon>Bacillati</taxon>
        <taxon>Bacillota</taxon>
        <taxon>Clostridia</taxon>
        <taxon>Lachnospirales</taxon>
        <taxon>Lachnospiraceae</taxon>
        <taxon>Diplocloster</taxon>
    </lineage>
</organism>
<feature type="domain" description="Alcohol dehydrogenase iron-type/glycerol dehydrogenase GldA" evidence="2">
    <location>
        <begin position="6"/>
        <end position="171"/>
    </location>
</feature>
<dbReference type="InterPro" id="IPR001670">
    <property type="entry name" value="ADH_Fe/GldA"/>
</dbReference>
<dbReference type="Gene3D" id="1.20.1090.10">
    <property type="entry name" value="Dehydroquinate synthase-like - alpha domain"/>
    <property type="match status" value="1"/>
</dbReference>
<protein>
    <submittedName>
        <fullName evidence="4">Iron-containing alcohol dehydrogenase</fullName>
        <ecNumber evidence="4">1.1.1.1</ecNumber>
    </submittedName>
</protein>
<evidence type="ECO:0000313" key="4">
    <source>
        <dbReference type="EMBL" id="MBU9727931.1"/>
    </source>
</evidence>
<accession>A0ABS6KBR0</accession>
<feature type="domain" description="Fe-containing alcohol dehydrogenase-like C-terminal" evidence="3">
    <location>
        <begin position="184"/>
        <end position="306"/>
    </location>
</feature>
<dbReference type="EMBL" id="JAHQCX010000015">
    <property type="protein sequence ID" value="MBU9727931.1"/>
    <property type="molecule type" value="Genomic_DNA"/>
</dbReference>
<dbReference type="EC" id="1.1.1.1" evidence="4"/>
<proteinExistence type="predicted"/>
<dbReference type="Pfam" id="PF25137">
    <property type="entry name" value="ADH_Fe_C"/>
    <property type="match status" value="1"/>
</dbReference>
<dbReference type="CDD" id="cd08181">
    <property type="entry name" value="PPD-like"/>
    <property type="match status" value="1"/>
</dbReference>
<evidence type="ECO:0000256" key="1">
    <source>
        <dbReference type="ARBA" id="ARBA00023002"/>
    </source>
</evidence>
<keyword evidence="5" id="KW-1185">Reference proteome</keyword>
<name>A0ABS6KBR0_9FIRM</name>
<dbReference type="Proteomes" id="UP001314681">
    <property type="component" value="Unassembled WGS sequence"/>
</dbReference>
<dbReference type="PANTHER" id="PTHR11496">
    <property type="entry name" value="ALCOHOL DEHYDROGENASE"/>
    <property type="match status" value="1"/>
</dbReference>
<dbReference type="GO" id="GO:0004022">
    <property type="term" value="F:alcohol dehydrogenase (NAD+) activity"/>
    <property type="evidence" value="ECO:0007669"/>
    <property type="project" value="UniProtKB-EC"/>
</dbReference>
<evidence type="ECO:0000259" key="2">
    <source>
        <dbReference type="Pfam" id="PF00465"/>
    </source>
</evidence>
<evidence type="ECO:0000259" key="3">
    <source>
        <dbReference type="Pfam" id="PF25137"/>
    </source>
</evidence>
<evidence type="ECO:0000313" key="5">
    <source>
        <dbReference type="Proteomes" id="UP001314681"/>
    </source>
</evidence>
<dbReference type="RefSeq" id="WP_158354324.1">
    <property type="nucleotide sequence ID" value="NZ_JAHQCX010000015.1"/>
</dbReference>
<gene>
    <name evidence="4" type="ORF">KTH90_18130</name>
</gene>
<dbReference type="PANTHER" id="PTHR11496:SF103">
    <property type="entry name" value="DEHYDROGENASE, PUTATIVE-RELATED"/>
    <property type="match status" value="1"/>
</dbReference>
<dbReference type="Gene3D" id="3.40.50.1970">
    <property type="match status" value="1"/>
</dbReference>
<sequence length="366" mass="40355">MKFYMPTKLYLEKDCVYQHRKELAALGSRALLVTGRHSARINGAYDDVVKSLEDQGVSYSLFDEIEENPSVETVARAASFGREQKADFVIGIGGGSPMDAAKAIALLMNHPEEEPSVLYEKKELEALPVAAVPTTAGTGSEVTPYAILTLHELQTKKSMSHHVFPALSLADAKYLTFAGRELLIHTAVDTLAHLIESHLNKNTTEYSRLFSARGLKLWGEIKEALSTGELSGGQYEKLMRTSTLGGMSISHTGTSFPHGMSYYLTYHMGVPHGKAVGIFLPAFLELYGTKEPAEVRQVLEYLNFDGADPFREYMQQILGIIKVTGDQITSYANGMMANTAKLANFPYPVTLEQMRELFEKSLAVQS</sequence>
<dbReference type="InterPro" id="IPR039697">
    <property type="entry name" value="Alcohol_dehydrogenase_Fe"/>
</dbReference>
<dbReference type="SUPFAM" id="SSF56796">
    <property type="entry name" value="Dehydroquinate synthase-like"/>
    <property type="match status" value="1"/>
</dbReference>